<dbReference type="AlphaFoldDB" id="A0AAV7MVT4"/>
<dbReference type="EMBL" id="JANPWB010000013">
    <property type="protein sequence ID" value="KAJ1107727.1"/>
    <property type="molecule type" value="Genomic_DNA"/>
</dbReference>
<evidence type="ECO:0000313" key="2">
    <source>
        <dbReference type="Proteomes" id="UP001066276"/>
    </source>
</evidence>
<protein>
    <submittedName>
        <fullName evidence="1">Uncharacterized protein</fullName>
    </submittedName>
</protein>
<accession>A0AAV7MVT4</accession>
<proteinExistence type="predicted"/>
<dbReference type="Proteomes" id="UP001066276">
    <property type="component" value="Chromosome 9"/>
</dbReference>
<sequence>MMLEQRVSRTRSFSMSFAFDTEDRCQLHVNQMTALIGPHMIVRLTLPERRVVPALFGKASLGLYRKFCYNTISEWFI</sequence>
<evidence type="ECO:0000313" key="1">
    <source>
        <dbReference type="EMBL" id="KAJ1107727.1"/>
    </source>
</evidence>
<name>A0AAV7MVT4_PLEWA</name>
<organism evidence="1 2">
    <name type="scientific">Pleurodeles waltl</name>
    <name type="common">Iberian ribbed newt</name>
    <dbReference type="NCBI Taxonomy" id="8319"/>
    <lineage>
        <taxon>Eukaryota</taxon>
        <taxon>Metazoa</taxon>
        <taxon>Chordata</taxon>
        <taxon>Craniata</taxon>
        <taxon>Vertebrata</taxon>
        <taxon>Euteleostomi</taxon>
        <taxon>Amphibia</taxon>
        <taxon>Batrachia</taxon>
        <taxon>Caudata</taxon>
        <taxon>Salamandroidea</taxon>
        <taxon>Salamandridae</taxon>
        <taxon>Pleurodelinae</taxon>
        <taxon>Pleurodeles</taxon>
    </lineage>
</organism>
<keyword evidence="2" id="KW-1185">Reference proteome</keyword>
<reference evidence="1" key="1">
    <citation type="journal article" date="2022" name="bioRxiv">
        <title>Sequencing and chromosome-scale assembly of the giantPleurodeles waltlgenome.</title>
        <authorList>
            <person name="Brown T."/>
            <person name="Elewa A."/>
            <person name="Iarovenko S."/>
            <person name="Subramanian E."/>
            <person name="Araus A.J."/>
            <person name="Petzold A."/>
            <person name="Susuki M."/>
            <person name="Suzuki K.-i.T."/>
            <person name="Hayashi T."/>
            <person name="Toyoda A."/>
            <person name="Oliveira C."/>
            <person name="Osipova E."/>
            <person name="Leigh N.D."/>
            <person name="Simon A."/>
            <person name="Yun M.H."/>
        </authorList>
    </citation>
    <scope>NUCLEOTIDE SEQUENCE</scope>
    <source>
        <strain evidence="1">20211129_DDA</strain>
        <tissue evidence="1">Liver</tissue>
    </source>
</reference>
<gene>
    <name evidence="1" type="ORF">NDU88_005116</name>
</gene>
<comment type="caution">
    <text evidence="1">The sequence shown here is derived from an EMBL/GenBank/DDBJ whole genome shotgun (WGS) entry which is preliminary data.</text>
</comment>